<proteinExistence type="predicted"/>
<dbReference type="EMBL" id="CBEP010000050">
    <property type="protein sequence ID" value="CDC04389.1"/>
    <property type="molecule type" value="Genomic_DNA"/>
</dbReference>
<dbReference type="Proteomes" id="UP000018168">
    <property type="component" value="Unassembled WGS sequence"/>
</dbReference>
<accession>R6N7M1</accession>
<reference evidence="1" key="1">
    <citation type="submission" date="2012-11" db="EMBL/GenBank/DDBJ databases">
        <title>Dependencies among metagenomic species, viruses, plasmids and units of genetic variation.</title>
        <authorList>
            <person name="Nielsen H.B."/>
            <person name="Almeida M."/>
            <person name="Juncker A.S."/>
            <person name="Rasmussen S."/>
            <person name="Li J."/>
            <person name="Sunagawa S."/>
            <person name="Plichta D."/>
            <person name="Gautier L."/>
            <person name="Le Chatelier E."/>
            <person name="Peletier E."/>
            <person name="Bonde I."/>
            <person name="Nielsen T."/>
            <person name="Manichanh C."/>
            <person name="Arumugam M."/>
            <person name="Batto J."/>
            <person name="Santos M.B.Q.D."/>
            <person name="Blom N."/>
            <person name="Borruel N."/>
            <person name="Burgdorf K.S."/>
            <person name="Boumezbeur F."/>
            <person name="Casellas F."/>
            <person name="Dore J."/>
            <person name="Guarner F."/>
            <person name="Hansen T."/>
            <person name="Hildebrand F."/>
            <person name="Kaas R.S."/>
            <person name="Kennedy S."/>
            <person name="Kristiansen K."/>
            <person name="Kultima J.R."/>
            <person name="Leonard P."/>
            <person name="Levenez F."/>
            <person name="Lund O."/>
            <person name="Moumen B."/>
            <person name="Le Paslier D."/>
            <person name="Pons N."/>
            <person name="Pedersen O."/>
            <person name="Prifti E."/>
            <person name="Qin J."/>
            <person name="Raes J."/>
            <person name="Tap J."/>
            <person name="Tims S."/>
            <person name="Ussery D.W."/>
            <person name="Yamada T."/>
            <person name="MetaHit consortium"/>
            <person name="Renault P."/>
            <person name="Sicheritz-Ponten T."/>
            <person name="Bork P."/>
            <person name="Wang J."/>
            <person name="Brunak S."/>
            <person name="Ehrlich S.D."/>
        </authorList>
    </citation>
    <scope>NUCLEOTIDE SEQUENCE [LARGE SCALE GENOMIC DNA]</scope>
</reference>
<name>R6N7M1_9FIRM</name>
<dbReference type="AlphaFoldDB" id="R6N7M1"/>
<evidence type="ECO:0000313" key="2">
    <source>
        <dbReference type="Proteomes" id="UP000018168"/>
    </source>
</evidence>
<evidence type="ECO:0000313" key="1">
    <source>
        <dbReference type="EMBL" id="CDC04389.1"/>
    </source>
</evidence>
<sequence>MARILRGNGGEENCIFFALSDGTIIGGTGITGTEKLWNLIPEHKEAFCETEWIDKNNFCHTEKPMFSVNKSDTMHARMDAFDIIQKFTVISENRIRADIKCKVKDSEILLSKIMSGIYFFPKKKIRRAYDCLDFAWTPSLHHTQEDVCGHHFFRSPVVCVASKGYYLAIVPSLNEFQKDNNLPFALDLRSLDSTIEGPRLSYGVCTWEPVPHVYTVHSHKKGVIPPVEFSFSYDILLGDYQALPEVLKIVQNFLWNKYGNRWFADIRPQVMPFEDYGRKYTYIYELQDSLKKRVINGKNCAGINNISRRGSNFHAWENDLLMAYGMKYYSIKWKDSSLEEIAEGIRNLFLSAPQSHGAFPCIYNFETDCYEGSLFWTARAIDPIKGFDSAAMSVTVWWAMLWCEDLDDCPEMMSKVERYLNFLSSKQETNGAIPTYFDSDLTPAEQLRFSATTGLNGAVLAKGARLTGNAEWKDVALEAGRFIKNTIIPSLDFSDFEAYYSCSPKPLYFMDNETGIKPHCNLSIQWCCDLMLELYRLTGDKNWLDDGEYLLNIMCLYQQIWDPPFYPEYLYGGFGVMNTDGEWNDGRQSRFVVTLVEYFEETKNLQYLKRAVAACRASFALMDIPENHDGNINQLVLGKQFAKGDAGCGKAVPGVGYAPENIHHPGFESTKAPNQYTCWTGLGWSSGGALSGSAYLDCHIGSAYLDIDELEVIGIDGLQGEFTGSTEVFISSAVKASSRQVTLRTSKPIQLKVNGIDIIFSEINDCCASIWLGC</sequence>
<organism evidence="1 2">
    <name type="scientific">[Clostridium] leptum CAG:27</name>
    <dbReference type="NCBI Taxonomy" id="1263068"/>
    <lineage>
        <taxon>Bacteria</taxon>
        <taxon>Bacillati</taxon>
        <taxon>Bacillota</taxon>
        <taxon>Clostridia</taxon>
        <taxon>Eubacteriales</taxon>
        <taxon>Oscillospiraceae</taxon>
        <taxon>Oscillospiraceae incertae sedis</taxon>
    </lineage>
</organism>
<gene>
    <name evidence="1" type="ORF">BN578_02358</name>
</gene>
<protein>
    <submittedName>
        <fullName evidence="1">Uncharacterized protein</fullName>
    </submittedName>
</protein>
<dbReference type="InterPro" id="IPR008928">
    <property type="entry name" value="6-hairpin_glycosidase_sf"/>
</dbReference>
<comment type="caution">
    <text evidence="1">The sequence shown here is derived from an EMBL/GenBank/DDBJ whole genome shotgun (WGS) entry which is preliminary data.</text>
</comment>
<dbReference type="GO" id="GO:0005975">
    <property type="term" value="P:carbohydrate metabolic process"/>
    <property type="evidence" value="ECO:0007669"/>
    <property type="project" value="InterPro"/>
</dbReference>
<dbReference type="SUPFAM" id="SSF48208">
    <property type="entry name" value="Six-hairpin glycosidases"/>
    <property type="match status" value="1"/>
</dbReference>